<keyword evidence="20" id="KW-1185">Reference proteome</keyword>
<comment type="caution">
    <text evidence="19">The sequence shown here is derived from an EMBL/GenBank/DDBJ whole genome shotgun (WGS) entry which is preliminary data.</text>
</comment>
<evidence type="ECO:0000256" key="15">
    <source>
        <dbReference type="SAM" id="Phobius"/>
    </source>
</evidence>
<evidence type="ECO:0000256" key="13">
    <source>
        <dbReference type="ARBA" id="ARBA00053015"/>
    </source>
</evidence>
<evidence type="ECO:0000256" key="8">
    <source>
        <dbReference type="ARBA" id="ARBA00022777"/>
    </source>
</evidence>
<accession>A0A7X4VWD8</accession>
<evidence type="ECO:0000256" key="4">
    <source>
        <dbReference type="ARBA" id="ARBA00022519"/>
    </source>
</evidence>
<feature type="transmembrane region" description="Helical" evidence="15">
    <location>
        <begin position="26"/>
        <end position="50"/>
    </location>
</feature>
<keyword evidence="3" id="KW-1003">Cell membrane</keyword>
<reference evidence="19 20" key="1">
    <citation type="submission" date="2019-12" db="EMBL/GenBank/DDBJ databases">
        <title>Draft genome sequencing of Halomonas icarensis D1-1.</title>
        <authorList>
            <person name="Pandiyan K."/>
            <person name="Kushwaha P."/>
            <person name="Gowdham M."/>
            <person name="Chakdar H."/>
            <person name="Singh A."/>
            <person name="Kumar M."/>
            <person name="Saxena A.K."/>
        </authorList>
    </citation>
    <scope>NUCLEOTIDE SEQUENCE [LARGE SCALE GENOMIC DNA]</scope>
    <source>
        <strain evidence="19 20">D1-1</strain>
    </source>
</reference>
<evidence type="ECO:0000256" key="3">
    <source>
        <dbReference type="ARBA" id="ARBA00022475"/>
    </source>
</evidence>
<feature type="domain" description="AAA" evidence="17">
    <location>
        <begin position="582"/>
        <end position="696"/>
    </location>
</feature>
<organism evidence="19 20">
    <name type="scientific">Halomonas icarae</name>
    <dbReference type="NCBI Taxonomy" id="2691040"/>
    <lineage>
        <taxon>Bacteria</taxon>
        <taxon>Pseudomonadati</taxon>
        <taxon>Pseudomonadota</taxon>
        <taxon>Gammaproteobacteria</taxon>
        <taxon>Oceanospirillales</taxon>
        <taxon>Halomonadaceae</taxon>
        <taxon>Halomonas</taxon>
    </lineage>
</organism>
<feature type="transmembrane region" description="Helical" evidence="15">
    <location>
        <begin position="469"/>
        <end position="492"/>
    </location>
</feature>
<dbReference type="EMBL" id="WUTS01000001">
    <property type="protein sequence ID" value="NAW11544.1"/>
    <property type="molecule type" value="Genomic_DNA"/>
</dbReference>
<keyword evidence="7" id="KW-0547">Nucleotide-binding</keyword>
<dbReference type="EC" id="2.7.10.2" evidence="19"/>
<proteinExistence type="inferred from homology"/>
<keyword evidence="9" id="KW-0067">ATP-binding</keyword>
<dbReference type="Proteomes" id="UP000448235">
    <property type="component" value="Unassembled WGS sequence"/>
</dbReference>
<dbReference type="Gene3D" id="3.40.50.300">
    <property type="entry name" value="P-loop containing nucleotide triphosphate hydrolases"/>
    <property type="match status" value="1"/>
</dbReference>
<dbReference type="PANTHER" id="PTHR32309">
    <property type="entry name" value="TYROSINE-PROTEIN KINASE"/>
    <property type="match status" value="1"/>
</dbReference>
<feature type="coiled-coil region" evidence="14">
    <location>
        <begin position="298"/>
        <end position="346"/>
    </location>
</feature>
<evidence type="ECO:0000256" key="5">
    <source>
        <dbReference type="ARBA" id="ARBA00022679"/>
    </source>
</evidence>
<dbReference type="InterPro" id="IPR005702">
    <property type="entry name" value="Wzc-like_C"/>
</dbReference>
<evidence type="ECO:0000256" key="10">
    <source>
        <dbReference type="ARBA" id="ARBA00022989"/>
    </source>
</evidence>
<sequence>MKTSMAHFATQIEMGSILAQLLEHKWLIGMITLGFACAGAFFAIVSTPIYRGDALVQIERRASVSPLADLENVMGDSMAGYTNSSTAAEAEILRSRLVLGQVVDRIELENVVIPTALPLVGGAVQRHQLPRPAFIDHDIQLPDFLQSPLTPPGFGLARAAVWHGETLALGRLEVTDHLRDRPLIVTALGSGRYALAHDDRGGRRLLGEGEVGMTERFANGDITLRIAALEAAPGAQFTLIKRSRGTAIRALARRLRVSELGQNRPYAANTGMLRLTLTGSDRAEIRRSLNAVVETFLAQNVERKSAEADQSLAFLKEQAPELRNHLAAAEERLNQYRREQESVDLSAEAQGVIQQFIDLDSRLSELVIEEAALVQRYTSSHPTYQALLRQRQILLDERAELEVQVNQLPVAQQEIISRTRDVEVTQAIYVNVLNKMQELEIARAGMVGNVRIIDDAQVNVLPIEPRKPFLVILATVLGAMAGVGFVLTRALFRRGIETPQEIEDVGLTLLATLPTSRAQRRLKKRVKHRHERHHRQVFGDLLVQAEPTDTSIEALRHLRSGLHFTLLESPDNRLMITGPSPGVGKSFVSVNLAAVCALSHQRVLVIDADMRRGQLHDAFGSQAQGGFSELLMGRLGEEQVIRHSGVRGLDYISRGVAPPNPSELLLSPSLRPLLERLGERYDLIIIDTPPVLAVTDAALLGALCGTTLMVAMFDVTSARELTRAKRRLEDAGVPVKGAVLNAMERRAAASYGYGDYQYA</sequence>
<comment type="catalytic activity">
    <reaction evidence="13">
        <text>L-tyrosyl-[protein] + ATP = O-phospho-L-tyrosyl-[protein] + ADP + H(+)</text>
        <dbReference type="Rhea" id="RHEA:10596"/>
        <dbReference type="Rhea" id="RHEA-COMP:10136"/>
        <dbReference type="Rhea" id="RHEA-COMP:20101"/>
        <dbReference type="ChEBI" id="CHEBI:15378"/>
        <dbReference type="ChEBI" id="CHEBI:30616"/>
        <dbReference type="ChEBI" id="CHEBI:46858"/>
        <dbReference type="ChEBI" id="CHEBI:61978"/>
        <dbReference type="ChEBI" id="CHEBI:456216"/>
    </reaction>
</comment>
<dbReference type="GO" id="GO:0004715">
    <property type="term" value="F:non-membrane spanning protein tyrosine kinase activity"/>
    <property type="evidence" value="ECO:0007669"/>
    <property type="project" value="UniProtKB-EC"/>
</dbReference>
<dbReference type="GO" id="GO:0042802">
    <property type="term" value="F:identical protein binding"/>
    <property type="evidence" value="ECO:0007669"/>
    <property type="project" value="UniProtKB-ARBA"/>
</dbReference>
<dbReference type="FunFam" id="3.40.50.300:FF:000527">
    <property type="entry name" value="Tyrosine-protein kinase etk"/>
    <property type="match status" value="1"/>
</dbReference>
<keyword evidence="10 15" id="KW-1133">Transmembrane helix</keyword>
<dbReference type="GO" id="GO:0005886">
    <property type="term" value="C:plasma membrane"/>
    <property type="evidence" value="ECO:0007669"/>
    <property type="project" value="UniProtKB-SubCell"/>
</dbReference>
<keyword evidence="12" id="KW-0829">Tyrosine-protein kinase</keyword>
<keyword evidence="14" id="KW-0175">Coiled coil</keyword>
<evidence type="ECO:0000256" key="2">
    <source>
        <dbReference type="ARBA" id="ARBA00008883"/>
    </source>
</evidence>
<name>A0A7X4VWD8_9GAMM</name>
<dbReference type="AlphaFoldDB" id="A0A7X4VWD8"/>
<dbReference type="NCBIfam" id="TIGR01007">
    <property type="entry name" value="eps_fam"/>
    <property type="match status" value="1"/>
</dbReference>
<dbReference type="Pfam" id="PF13614">
    <property type="entry name" value="AAA_31"/>
    <property type="match status" value="1"/>
</dbReference>
<evidence type="ECO:0000313" key="20">
    <source>
        <dbReference type="Proteomes" id="UP000448235"/>
    </source>
</evidence>
<evidence type="ECO:0000256" key="9">
    <source>
        <dbReference type="ARBA" id="ARBA00022840"/>
    </source>
</evidence>
<keyword evidence="11 15" id="KW-0472">Membrane</keyword>
<evidence type="ECO:0000256" key="11">
    <source>
        <dbReference type="ARBA" id="ARBA00023136"/>
    </source>
</evidence>
<dbReference type="Pfam" id="PF02706">
    <property type="entry name" value="Wzz"/>
    <property type="match status" value="1"/>
</dbReference>
<keyword evidence="4" id="KW-0997">Cell inner membrane</keyword>
<dbReference type="Pfam" id="PF23607">
    <property type="entry name" value="WZC_N"/>
    <property type="match status" value="1"/>
</dbReference>
<dbReference type="InterPro" id="IPR025669">
    <property type="entry name" value="AAA_dom"/>
</dbReference>
<feature type="domain" description="Tyrosine-protein kinase G-rich" evidence="18">
    <location>
        <begin position="412"/>
        <end position="490"/>
    </location>
</feature>
<evidence type="ECO:0000259" key="18">
    <source>
        <dbReference type="Pfam" id="PF13807"/>
    </source>
</evidence>
<evidence type="ECO:0000259" key="16">
    <source>
        <dbReference type="Pfam" id="PF02706"/>
    </source>
</evidence>
<comment type="subcellular location">
    <subcellularLocation>
        <location evidence="1">Cell inner membrane</location>
        <topology evidence="1">Multi-pass membrane protein</topology>
    </subcellularLocation>
</comment>
<dbReference type="InterPro" id="IPR027417">
    <property type="entry name" value="P-loop_NTPase"/>
</dbReference>
<evidence type="ECO:0000259" key="17">
    <source>
        <dbReference type="Pfam" id="PF13614"/>
    </source>
</evidence>
<dbReference type="CDD" id="cd05387">
    <property type="entry name" value="BY-kinase"/>
    <property type="match status" value="1"/>
</dbReference>
<evidence type="ECO:0000256" key="14">
    <source>
        <dbReference type="SAM" id="Coils"/>
    </source>
</evidence>
<keyword evidence="8 19" id="KW-0418">Kinase</keyword>
<evidence type="ECO:0000256" key="12">
    <source>
        <dbReference type="ARBA" id="ARBA00023137"/>
    </source>
</evidence>
<dbReference type="InterPro" id="IPR050445">
    <property type="entry name" value="Bact_polysacc_biosynth/exp"/>
</dbReference>
<keyword evidence="5 19" id="KW-0808">Transferase</keyword>
<evidence type="ECO:0000256" key="1">
    <source>
        <dbReference type="ARBA" id="ARBA00004429"/>
    </source>
</evidence>
<dbReference type="GO" id="GO:0005524">
    <property type="term" value="F:ATP binding"/>
    <property type="evidence" value="ECO:0007669"/>
    <property type="project" value="UniProtKB-KW"/>
</dbReference>
<gene>
    <name evidence="19" type="ORF">GRB80_01650</name>
</gene>
<feature type="domain" description="Polysaccharide chain length determinant N-terminal" evidence="16">
    <location>
        <begin position="11"/>
        <end position="104"/>
    </location>
</feature>
<dbReference type="InterPro" id="IPR032807">
    <property type="entry name" value="GNVR"/>
</dbReference>
<protein>
    <submittedName>
        <fullName evidence="19">Polysaccharide biosynthesis tyrosine autokinase</fullName>
        <ecNumber evidence="19">2.7.10.2</ecNumber>
    </submittedName>
</protein>
<dbReference type="SUPFAM" id="SSF52540">
    <property type="entry name" value="P-loop containing nucleoside triphosphate hydrolases"/>
    <property type="match status" value="1"/>
</dbReference>
<evidence type="ECO:0000256" key="6">
    <source>
        <dbReference type="ARBA" id="ARBA00022692"/>
    </source>
</evidence>
<comment type="similarity">
    <text evidence="2">Belongs to the etk/wzc family.</text>
</comment>
<dbReference type="PANTHER" id="PTHR32309:SF32">
    <property type="entry name" value="TYROSINE-PROTEIN KINASE ETK-RELATED"/>
    <property type="match status" value="1"/>
</dbReference>
<evidence type="ECO:0000313" key="19">
    <source>
        <dbReference type="EMBL" id="NAW11544.1"/>
    </source>
</evidence>
<evidence type="ECO:0000256" key="7">
    <source>
        <dbReference type="ARBA" id="ARBA00022741"/>
    </source>
</evidence>
<dbReference type="InterPro" id="IPR003856">
    <property type="entry name" value="LPS_length_determ_N"/>
</dbReference>
<dbReference type="Pfam" id="PF13807">
    <property type="entry name" value="GNVR"/>
    <property type="match status" value="1"/>
</dbReference>
<keyword evidence="6 15" id="KW-0812">Transmembrane</keyword>